<evidence type="ECO:0000256" key="1">
    <source>
        <dbReference type="ARBA" id="ARBA00004575"/>
    </source>
</evidence>
<feature type="compositionally biased region" description="Polar residues" evidence="8">
    <location>
        <begin position="460"/>
        <end position="475"/>
    </location>
</feature>
<feature type="transmembrane region" description="Helical" evidence="9">
    <location>
        <begin position="190"/>
        <end position="212"/>
    </location>
</feature>
<proteinExistence type="inferred from homology"/>
<dbReference type="GeneID" id="36338367"/>
<organism evidence="12 13">
    <name type="scientific">Echinococcus granulosus</name>
    <name type="common">Hydatid tapeworm</name>
    <dbReference type="NCBI Taxonomy" id="6210"/>
    <lineage>
        <taxon>Eukaryota</taxon>
        <taxon>Metazoa</taxon>
        <taxon>Spiralia</taxon>
        <taxon>Lophotrochozoa</taxon>
        <taxon>Platyhelminthes</taxon>
        <taxon>Cestoda</taxon>
        <taxon>Eucestoda</taxon>
        <taxon>Cyclophyllidea</taxon>
        <taxon>Taeniidae</taxon>
        <taxon>Echinococcus</taxon>
        <taxon>Echinococcus granulosus group</taxon>
    </lineage>
</organism>
<evidence type="ECO:0000256" key="8">
    <source>
        <dbReference type="SAM" id="MobiDB-lite"/>
    </source>
</evidence>
<keyword evidence="5 9" id="KW-1133">Transmembrane helix</keyword>
<feature type="chain" id="PRO_5008431633" evidence="10">
    <location>
        <begin position="21"/>
        <end position="499"/>
    </location>
</feature>
<feature type="region of interest" description="Disordered" evidence="8">
    <location>
        <begin position="393"/>
        <end position="414"/>
    </location>
</feature>
<dbReference type="OrthoDB" id="6239296at2759"/>
<feature type="transmembrane region" description="Helical" evidence="9">
    <location>
        <begin position="256"/>
        <end position="279"/>
    </location>
</feature>
<dbReference type="STRING" id="6210.U6J5V7"/>
<evidence type="ECO:0000313" key="12">
    <source>
        <dbReference type="EMBL" id="EUB62520.1"/>
    </source>
</evidence>
<evidence type="ECO:0000313" key="11">
    <source>
        <dbReference type="EMBL" id="CDS17108.1"/>
    </source>
</evidence>
<keyword evidence="6 9" id="KW-0472">Membrane</keyword>
<dbReference type="GO" id="GO:0005637">
    <property type="term" value="C:nuclear inner membrane"/>
    <property type="evidence" value="ECO:0007669"/>
    <property type="project" value="UniProtKB-SubCell"/>
</dbReference>
<dbReference type="PANTHER" id="PTHR13598">
    <property type="entry name" value="AT07567P-RELATED"/>
    <property type="match status" value="1"/>
</dbReference>
<evidence type="ECO:0000256" key="9">
    <source>
        <dbReference type="SAM" id="Phobius"/>
    </source>
</evidence>
<comment type="similarity">
    <text evidence="2">Belongs to the NEMP family.</text>
</comment>
<keyword evidence="7" id="KW-0539">Nucleus</keyword>
<name>U6J5V7_ECHGR</name>
<protein>
    <submittedName>
        <fullName evidence="12 15">Transmembrane protein 194A</fullName>
    </submittedName>
</protein>
<evidence type="ECO:0000256" key="6">
    <source>
        <dbReference type="ARBA" id="ARBA00023136"/>
    </source>
</evidence>
<evidence type="ECO:0000256" key="7">
    <source>
        <dbReference type="ARBA" id="ARBA00023242"/>
    </source>
</evidence>
<accession>U6J5V7</accession>
<dbReference type="Proteomes" id="UP000019149">
    <property type="component" value="Unassembled WGS sequence"/>
</dbReference>
<dbReference type="AlphaFoldDB" id="U6J5V7"/>
<dbReference type="Pfam" id="PF10225">
    <property type="entry name" value="NEMP"/>
    <property type="match status" value="1"/>
</dbReference>
<feature type="transmembrane region" description="Helical" evidence="9">
    <location>
        <begin position="340"/>
        <end position="365"/>
    </location>
</feature>
<dbReference type="Proteomes" id="UP000492820">
    <property type="component" value="Unassembled WGS sequence"/>
</dbReference>
<dbReference type="CTD" id="36338367"/>
<evidence type="ECO:0000256" key="2">
    <source>
        <dbReference type="ARBA" id="ARBA00005748"/>
    </source>
</evidence>
<feature type="transmembrane region" description="Helical" evidence="9">
    <location>
        <begin position="168"/>
        <end position="184"/>
    </location>
</feature>
<feature type="transmembrane region" description="Helical" evidence="9">
    <location>
        <begin position="219"/>
        <end position="241"/>
    </location>
</feature>
<dbReference type="InterPro" id="IPR019358">
    <property type="entry name" value="NEMP_fam"/>
</dbReference>
<keyword evidence="13" id="KW-1185">Reference proteome</keyword>
<dbReference type="EMBL" id="APAU02000012">
    <property type="protein sequence ID" value="EUB62520.1"/>
    <property type="molecule type" value="Genomic_DNA"/>
</dbReference>
<evidence type="ECO:0000256" key="5">
    <source>
        <dbReference type="ARBA" id="ARBA00022989"/>
    </source>
</evidence>
<evidence type="ECO:0000256" key="3">
    <source>
        <dbReference type="ARBA" id="ARBA00022692"/>
    </source>
</evidence>
<evidence type="ECO:0000256" key="4">
    <source>
        <dbReference type="ARBA" id="ARBA00022729"/>
    </source>
</evidence>
<reference evidence="12 13" key="1">
    <citation type="journal article" date="2013" name="Nat. Genet.">
        <title>The genome of the hydatid tapeworm Echinococcus granulosus.</title>
        <authorList>
            <person name="Zheng H."/>
            <person name="Zhang W."/>
            <person name="Zhang L."/>
            <person name="Zhang Z."/>
            <person name="Li J."/>
            <person name="Lu G."/>
            <person name="Zhu Y."/>
            <person name="Wang Y."/>
            <person name="Huang Y."/>
            <person name="Liu J."/>
            <person name="Kang H."/>
            <person name="Chen J."/>
            <person name="Wang L."/>
            <person name="Chen A."/>
            <person name="Yu S."/>
            <person name="Gao Z."/>
            <person name="Jin L."/>
            <person name="Gu W."/>
            <person name="Wang Z."/>
            <person name="Zhao L."/>
            <person name="Shi B."/>
            <person name="Wen H."/>
            <person name="Lin R."/>
            <person name="Jones M.K."/>
            <person name="Brejova B."/>
            <person name="Vinar T."/>
            <person name="Zhao G."/>
            <person name="McManus D.P."/>
            <person name="Chen Z."/>
            <person name="Zhou Y."/>
            <person name="Wang S."/>
        </authorList>
    </citation>
    <scope>NUCLEOTIDE SEQUENCE [LARGE SCALE GENOMIC DNA]</scope>
</reference>
<evidence type="ECO:0000313" key="15">
    <source>
        <dbReference type="WBParaSite" id="EgrG_000983200"/>
    </source>
</evidence>
<dbReference type="PANTHER" id="PTHR13598:SF1">
    <property type="entry name" value="AT07567P-RELATED"/>
    <property type="match status" value="1"/>
</dbReference>
<reference evidence="11 14" key="2">
    <citation type="journal article" date="2013" name="Nature">
        <title>The genomes of four tapeworm species reveal adaptations to parasitism.</title>
        <authorList>
            <person name="Tsai I.J."/>
            <person name="Zarowiecki M."/>
            <person name="Holroyd N."/>
            <person name="Garciarrubio A."/>
            <person name="Sanchez-Flores A."/>
            <person name="Brooks K.L."/>
            <person name="Tracey A."/>
            <person name="Bobes R.J."/>
            <person name="Fragoso G."/>
            <person name="Sciutto E."/>
            <person name="Aslett M."/>
            <person name="Beasley H."/>
            <person name="Bennett H.M."/>
            <person name="Cai J."/>
            <person name="Camicia F."/>
            <person name="Clark R."/>
            <person name="Cucher M."/>
            <person name="De Silva N."/>
            <person name="Day T.A."/>
            <person name="Deplazes P."/>
            <person name="Estrada K."/>
            <person name="Fernandez C."/>
            <person name="Holland P.W."/>
            <person name="Hou J."/>
            <person name="Hu S."/>
            <person name="Huckvale T."/>
            <person name="Hung S.S."/>
            <person name="Kamenetzky L."/>
            <person name="Keane J.A."/>
            <person name="Kiss F."/>
            <person name="Koziol U."/>
            <person name="Lambert O."/>
            <person name="Liu K."/>
            <person name="Luo X."/>
            <person name="Luo Y."/>
            <person name="Macchiaroli N."/>
            <person name="Nichol S."/>
            <person name="Paps J."/>
            <person name="Parkinson J."/>
            <person name="Pouchkina-Stantcheva N."/>
            <person name="Riddiford N."/>
            <person name="Rosenzvit M."/>
            <person name="Salinas G."/>
            <person name="Wasmuth J.D."/>
            <person name="Zamanian M."/>
            <person name="Zheng Y."/>
            <person name="Cai X."/>
            <person name="Soberon X."/>
            <person name="Olson P.D."/>
            <person name="Laclette J.P."/>
            <person name="Brehm K."/>
            <person name="Berriman M."/>
            <person name="Garciarrubio A."/>
            <person name="Bobes R.J."/>
            <person name="Fragoso G."/>
            <person name="Sanchez-Flores A."/>
            <person name="Estrada K."/>
            <person name="Cevallos M.A."/>
            <person name="Morett E."/>
            <person name="Gonzalez V."/>
            <person name="Portillo T."/>
            <person name="Ochoa-Leyva A."/>
            <person name="Jose M.V."/>
            <person name="Sciutto E."/>
            <person name="Landa A."/>
            <person name="Jimenez L."/>
            <person name="Valdes V."/>
            <person name="Carrero J.C."/>
            <person name="Larralde C."/>
            <person name="Morales-Montor J."/>
            <person name="Limon-Lason J."/>
            <person name="Soberon X."/>
            <person name="Laclette J.P."/>
        </authorList>
    </citation>
    <scope>NUCLEOTIDE SEQUENCE [LARGE SCALE GENOMIC DNA]</scope>
</reference>
<feature type="region of interest" description="Disordered" evidence="8">
    <location>
        <begin position="456"/>
        <end position="481"/>
    </location>
</feature>
<evidence type="ECO:0000256" key="10">
    <source>
        <dbReference type="SAM" id="SignalP"/>
    </source>
</evidence>
<dbReference type="WBParaSite" id="EgrG_000983200">
    <property type="protein sequence ID" value="EgrG_000983200"/>
    <property type="gene ID" value="EgrG_000983200"/>
</dbReference>
<dbReference type="EMBL" id="LK028577">
    <property type="protein sequence ID" value="CDS17108.1"/>
    <property type="molecule type" value="Genomic_DNA"/>
</dbReference>
<comment type="subcellular location">
    <subcellularLocation>
        <location evidence="1">Nucleus inner membrane</location>
        <topology evidence="1">Multi-pass membrane protein</topology>
        <orientation evidence="1">Nucleoplasmic side</orientation>
    </subcellularLocation>
</comment>
<sequence length="499" mass="55860">MRLDVGILILTSIVLPFVNCDDFSPTYLSYGSRERLILTGLGPSVVCLRGPPWFEWVFSAFQRHTIKVDATSPEVYPFYAFTAINELDLRSRSPWLHDFPSPSLLSSFFSFSPAPSPGYFELREDASIELFGFDSHCVAFISQPGKTYYGRQIGIDVEFEARTDWFRISRLLCGFALYFIAPVLSSNLAFYYFTGMSLSVIGSVLIILLVAMRLLPKRATLLFQGALLIGGGAFSFFFIYLDYLRSLLWGFVLNNVGWVLCYVLGTALISCAILYWFGLPEQLIRNFPRTRTLLQVLIRTAAVLLIASAPHLPSQLPILTDIIHLTAQYAKVWFNINPSLLLAVSPLVMRAVFAGAALAMVSYTSTTHPKGKRRRPPRDPSWENCQFLPAPCASSSPYNKQSRKPVWHPPGSGFHGTPSTSNYGGYVYLAEEDDEYATGYTEAYWDGNGYVFSPVPRVGSNRSTSRRWQTASSRSPKSRSKVGWVVMQDAVLTDDEEDG</sequence>
<dbReference type="RefSeq" id="XP_024353716.1">
    <property type="nucleotide sequence ID" value="XM_024491901.1"/>
</dbReference>
<reference evidence="15" key="4">
    <citation type="submission" date="2020-10" db="UniProtKB">
        <authorList>
            <consortium name="WormBaseParasite"/>
        </authorList>
    </citation>
    <scope>IDENTIFICATION</scope>
</reference>
<dbReference type="OMA" id="DWFRISR"/>
<dbReference type="KEGG" id="egl:EGR_02652"/>
<gene>
    <name evidence="12 15" type="ORF">EGR_02652</name>
    <name evidence="11" type="ORF">EgrG_000983200</name>
</gene>
<keyword evidence="3 9" id="KW-0812">Transmembrane</keyword>
<evidence type="ECO:0000313" key="14">
    <source>
        <dbReference type="Proteomes" id="UP000492820"/>
    </source>
</evidence>
<reference evidence="11" key="3">
    <citation type="submission" date="2014-06" db="EMBL/GenBank/DDBJ databases">
        <authorList>
            <person name="Aslett M."/>
        </authorList>
    </citation>
    <scope>NUCLEOTIDE SEQUENCE</scope>
</reference>
<feature type="signal peptide" evidence="10">
    <location>
        <begin position="1"/>
        <end position="20"/>
    </location>
</feature>
<keyword evidence="4 10" id="KW-0732">Signal</keyword>
<evidence type="ECO:0000313" key="13">
    <source>
        <dbReference type="Proteomes" id="UP000019149"/>
    </source>
</evidence>